<proteinExistence type="predicted"/>
<protein>
    <submittedName>
        <fullName evidence="1">(salmon louse) hypothetical protein</fullName>
    </submittedName>
</protein>
<dbReference type="PANTHER" id="PTHR47331:SF5">
    <property type="entry name" value="RIBONUCLEASE H"/>
    <property type="match status" value="1"/>
</dbReference>
<name>A0A7R8HCY4_LEPSM</name>
<dbReference type="OrthoDB" id="6381828at2759"/>
<organism evidence="1 2">
    <name type="scientific">Lepeophtheirus salmonis</name>
    <name type="common">Salmon louse</name>
    <name type="synonym">Caligus salmonis</name>
    <dbReference type="NCBI Taxonomy" id="72036"/>
    <lineage>
        <taxon>Eukaryota</taxon>
        <taxon>Metazoa</taxon>
        <taxon>Ecdysozoa</taxon>
        <taxon>Arthropoda</taxon>
        <taxon>Crustacea</taxon>
        <taxon>Multicrustacea</taxon>
        <taxon>Hexanauplia</taxon>
        <taxon>Copepoda</taxon>
        <taxon>Siphonostomatoida</taxon>
        <taxon>Caligidae</taxon>
        <taxon>Lepeophtheirus</taxon>
    </lineage>
</organism>
<gene>
    <name evidence="1" type="ORF">LSAA_14191</name>
</gene>
<accession>A0A7R8HCY4</accession>
<dbReference type="PANTHER" id="PTHR47331">
    <property type="entry name" value="PHD-TYPE DOMAIN-CONTAINING PROTEIN"/>
    <property type="match status" value="1"/>
</dbReference>
<dbReference type="Proteomes" id="UP000675881">
    <property type="component" value="Chromosome 8"/>
</dbReference>
<reference evidence="1" key="1">
    <citation type="submission" date="2021-02" db="EMBL/GenBank/DDBJ databases">
        <authorList>
            <person name="Bekaert M."/>
        </authorList>
    </citation>
    <scope>NUCLEOTIDE SEQUENCE</scope>
    <source>
        <strain evidence="1">IoA-00</strain>
    </source>
</reference>
<dbReference type="AlphaFoldDB" id="A0A7R8HCY4"/>
<evidence type="ECO:0000313" key="2">
    <source>
        <dbReference type="Proteomes" id="UP000675881"/>
    </source>
</evidence>
<sequence length="444" mass="51951">MGSTLSDEETPIDGNNIELIQRENENQRCTTVSRSQIILVLEEAFGKNTELLNHIVKELVETKLESKSSVLQIPGYKPEKWDGDAKNYHLWKTSFLETLEAASVTNETSKRALLIQALPNSYHEEVRVSSTIKEAFDQSEYTITEQNILREIRAEFHKIRRIEYGNSEQMKSLALSIERFRDQMRRIGQAEYVDKGLLVGDIVSHKLPQRLSELLITMNNEKEFDESRFIKKVKEDIKLVHGHVEVRLRWKKGFPTKLPKTREAAIKAMKSREKQLKRNGQLFIDQINELEENEFIQEVKPKDNEEGYYLNIRGVLKTTSESTPLRIVCNSAKEVWLGFTYNDCFEKGPDLANRVFEVLTWFRRDKVAFHSDISKMFNRIFVKDDDRKYQCIVWRNGDALTKHITVNDFKIWHQGPSFLYSVDLPEDPQDIYMNVQNDPEIKRD</sequence>
<evidence type="ECO:0000313" key="1">
    <source>
        <dbReference type="EMBL" id="CAF3023848.1"/>
    </source>
</evidence>
<dbReference type="EMBL" id="HG994587">
    <property type="protein sequence ID" value="CAF3023848.1"/>
    <property type="molecule type" value="Genomic_DNA"/>
</dbReference>
<keyword evidence="2" id="KW-1185">Reference proteome</keyword>